<evidence type="ECO:0000313" key="2">
    <source>
        <dbReference type="EMBL" id="AWX69347.1"/>
    </source>
</evidence>
<feature type="chain" id="PRO_5016439933" evidence="1">
    <location>
        <begin position="26"/>
        <end position="596"/>
    </location>
</feature>
<gene>
    <name evidence="2" type="ORF">DP065_01075</name>
</gene>
<reference evidence="3" key="1">
    <citation type="submission" date="2018-06" db="EMBL/GenBank/DDBJ databases">
        <title>Complete genome sequences of Mycoplasma anatis, M. anseris and M. cloacale type strains.</title>
        <authorList>
            <person name="Grozner D."/>
            <person name="Forro B."/>
            <person name="Sulyok K.M."/>
            <person name="Marton S."/>
            <person name="Kreizinger Z."/>
            <person name="Banyai K."/>
            <person name="Gyuranecz M."/>
        </authorList>
    </citation>
    <scope>NUCLEOTIDE SEQUENCE [LARGE SCALE GENOMIC DNA]</scope>
    <source>
        <strain evidence="3">ATCC 49234</strain>
    </source>
</reference>
<evidence type="ECO:0000313" key="3">
    <source>
        <dbReference type="Proteomes" id="UP000250218"/>
    </source>
</evidence>
<sequence>MKKKRVFLILSVVSAPIISSSLISAKTDLISKKEDIEDRRIKPMPGPDYIPDNPNSPFGGGSYIEPDFWTKEYGYGDHRIYVDFNNWKFHWGISRYDNYVHFNKKAIETYTSEVYPMKPLYDILTIIYSFNESHTYNFLTFDFKYWDLLEKFVRSELNYIKKPDLDGLKIYYVNGLKLFTYVMNILENDPMFELNIPFWFKMFYSSADLKYDNDVLDFLIEKSPFAPTHFKIEKDKSYEILKPRTIEFNSKLGFWELRKKIREDFENELKIFGGTSNLVKNISKVISKVASVANGYYFGFAIARELLISLNALLGEDWTNAYHTNNIDFYIDFEKTSNWRGGNFNERNQNIRKYFKNLESILIDLNLSKGFDIKKLIELLGYSGVHYETKIKFFDKIIEHEWNKVANNYFNNAKKFFNWINNSHMNGEKQYTGNVNFSFLDKLPKLELINNGFTITDNLKNIKFSILTPFIFKEASLQENSNLNELQKELFEIVNNSNISIWKGALLKNLNDLGRRISQNDFQLEHWRRNVFEKFKNDGAAPIIFLNTFFKKELYSNIKSEFDINGNNKVIIKYDIKKKITKINNKSDDECISRGW</sequence>
<feature type="signal peptide" evidence="1">
    <location>
        <begin position="1"/>
        <end position="25"/>
    </location>
</feature>
<dbReference type="EMBL" id="CP030140">
    <property type="protein sequence ID" value="AWX69347.1"/>
    <property type="molecule type" value="Genomic_DNA"/>
</dbReference>
<keyword evidence="3" id="KW-1185">Reference proteome</keyword>
<protein>
    <submittedName>
        <fullName evidence="2">Uncharacterized protein</fullName>
    </submittedName>
</protein>
<keyword evidence="1" id="KW-0732">Signal</keyword>
<proteinExistence type="predicted"/>
<organism evidence="2 3">
    <name type="scientific">[Mycoplasma] anseris</name>
    <dbReference type="NCBI Taxonomy" id="92400"/>
    <lineage>
        <taxon>Bacteria</taxon>
        <taxon>Bacillati</taxon>
        <taxon>Mycoplasmatota</taxon>
        <taxon>Mycoplasmoidales</taxon>
        <taxon>Metamycoplasmataceae</taxon>
        <taxon>Metamycoplasma</taxon>
    </lineage>
</organism>
<evidence type="ECO:0000256" key="1">
    <source>
        <dbReference type="SAM" id="SignalP"/>
    </source>
</evidence>
<dbReference type="AlphaFoldDB" id="A0A2Z4NCW7"/>
<dbReference type="KEGG" id="mane:DP065_01075"/>
<accession>A0A2Z4NCW7</accession>
<dbReference type="Proteomes" id="UP000250218">
    <property type="component" value="Chromosome"/>
</dbReference>
<dbReference type="RefSeq" id="WP_052169679.1">
    <property type="nucleotide sequence ID" value="NZ_CP030140.1"/>
</dbReference>
<name>A0A2Z4NCW7_9BACT</name>